<evidence type="ECO:0000256" key="6">
    <source>
        <dbReference type="HAMAP-Rule" id="MF_01369"/>
    </source>
</evidence>
<dbReference type="SUPFAM" id="SSF54189">
    <property type="entry name" value="Ribosomal proteins S24e, L23 and L15e"/>
    <property type="match status" value="1"/>
</dbReference>
<keyword evidence="8" id="KW-1185">Reference proteome</keyword>
<accession>A0A127F7W0</accession>
<dbReference type="InterPro" id="IPR012677">
    <property type="entry name" value="Nucleotide-bd_a/b_plait_sf"/>
</dbReference>
<keyword evidence="3 6" id="KW-0694">RNA-binding</keyword>
<sequence length="99" mass="10942">MSQERLMNVLLAPHISEKSARISESDNQLVFRVRRDASAPDVKAAVELMFEVKVAKVNVVNVAGKVKRFGQRLGRRQDYKKAYVSLAPGQSIDLSGAEA</sequence>
<organism evidence="7 8">
    <name type="scientific">Steroidobacter denitrificans</name>
    <dbReference type="NCBI Taxonomy" id="465721"/>
    <lineage>
        <taxon>Bacteria</taxon>
        <taxon>Pseudomonadati</taxon>
        <taxon>Pseudomonadota</taxon>
        <taxon>Gammaproteobacteria</taxon>
        <taxon>Steroidobacterales</taxon>
        <taxon>Steroidobacteraceae</taxon>
        <taxon>Steroidobacter</taxon>
    </lineage>
</organism>
<keyword evidence="4 6" id="KW-0689">Ribosomal protein</keyword>
<gene>
    <name evidence="6 7" type="primary">rplW</name>
    <name evidence="7" type="ORF">ACG33_05265</name>
</gene>
<dbReference type="FunFam" id="3.30.70.330:FF:000001">
    <property type="entry name" value="50S ribosomal protein L23"/>
    <property type="match status" value="1"/>
</dbReference>
<dbReference type="KEGG" id="sdf:ACG33_05265"/>
<dbReference type="InterPro" id="IPR012678">
    <property type="entry name" value="Ribosomal_uL23/eL15/eS24_sf"/>
</dbReference>
<dbReference type="GO" id="GO:0006412">
    <property type="term" value="P:translation"/>
    <property type="evidence" value="ECO:0007669"/>
    <property type="project" value="UniProtKB-UniRule"/>
</dbReference>
<reference evidence="7 8" key="1">
    <citation type="submission" date="2015-06" db="EMBL/GenBank/DDBJ databases">
        <title>A Comprehensive Approach to Explore the Metabolic and Phylogenetic Diversity of Bacterial Steroid Degradation in the Environment: Testosterone as an Example.</title>
        <authorList>
            <person name="Yang F.-C."/>
            <person name="Chen Y.-L."/>
            <person name="Yu C.-P."/>
            <person name="Tang S.-L."/>
            <person name="Wang P.-H."/>
            <person name="Ismail W."/>
            <person name="Wang C.-H."/>
            <person name="Yang C.-Y."/>
            <person name="Chiang Y.-R."/>
        </authorList>
    </citation>
    <scope>NUCLEOTIDE SEQUENCE [LARGE SCALE GENOMIC DNA]</scope>
    <source>
        <strain evidence="7 8">DSM 18526</strain>
    </source>
</reference>
<dbReference type="Proteomes" id="UP000070250">
    <property type="component" value="Chromosome"/>
</dbReference>
<proteinExistence type="inferred from homology"/>
<evidence type="ECO:0000256" key="1">
    <source>
        <dbReference type="ARBA" id="ARBA00006700"/>
    </source>
</evidence>
<dbReference type="Pfam" id="PF00276">
    <property type="entry name" value="Ribosomal_L23"/>
    <property type="match status" value="1"/>
</dbReference>
<evidence type="ECO:0000256" key="2">
    <source>
        <dbReference type="ARBA" id="ARBA00022730"/>
    </source>
</evidence>
<evidence type="ECO:0000256" key="4">
    <source>
        <dbReference type="ARBA" id="ARBA00022980"/>
    </source>
</evidence>
<dbReference type="NCBIfam" id="NF004359">
    <property type="entry name" value="PRK05738.1-3"/>
    <property type="match status" value="1"/>
</dbReference>
<dbReference type="HAMAP" id="MF_01369_B">
    <property type="entry name" value="Ribosomal_uL23_B"/>
    <property type="match status" value="1"/>
</dbReference>
<dbReference type="GO" id="GO:0005840">
    <property type="term" value="C:ribosome"/>
    <property type="evidence" value="ECO:0007669"/>
    <property type="project" value="UniProtKB-KW"/>
</dbReference>
<dbReference type="Gene3D" id="3.30.70.330">
    <property type="match status" value="1"/>
</dbReference>
<name>A0A127F7W0_STEDE</name>
<evidence type="ECO:0000256" key="3">
    <source>
        <dbReference type="ARBA" id="ARBA00022884"/>
    </source>
</evidence>
<dbReference type="OrthoDB" id="9793353at2"/>
<keyword evidence="5 6" id="KW-0687">Ribonucleoprotein</keyword>
<comment type="function">
    <text evidence="6">One of the early assembly proteins it binds 23S rRNA. One of the proteins that surrounds the polypeptide exit tunnel on the outside of the ribosome. Forms the main docking site for trigger factor binding to the ribosome.</text>
</comment>
<dbReference type="AlphaFoldDB" id="A0A127F7W0"/>
<evidence type="ECO:0000313" key="8">
    <source>
        <dbReference type="Proteomes" id="UP000070250"/>
    </source>
</evidence>
<dbReference type="EMBL" id="CP011971">
    <property type="protein sequence ID" value="AMN46514.1"/>
    <property type="molecule type" value="Genomic_DNA"/>
</dbReference>
<comment type="subunit">
    <text evidence="6">Part of the 50S ribosomal subunit. Contacts protein L29, and trigger factor when it is bound to the ribosome.</text>
</comment>
<dbReference type="GO" id="GO:0019843">
    <property type="term" value="F:rRNA binding"/>
    <property type="evidence" value="ECO:0007669"/>
    <property type="project" value="UniProtKB-UniRule"/>
</dbReference>
<keyword evidence="2 6" id="KW-0699">rRNA-binding</keyword>
<evidence type="ECO:0000256" key="5">
    <source>
        <dbReference type="ARBA" id="ARBA00023274"/>
    </source>
</evidence>
<evidence type="ECO:0000313" key="7">
    <source>
        <dbReference type="EMBL" id="AMN46514.1"/>
    </source>
</evidence>
<dbReference type="PATRIC" id="fig|465721.4.peg.1119"/>
<dbReference type="STRING" id="465721.ACG33_05265"/>
<dbReference type="GO" id="GO:0003735">
    <property type="term" value="F:structural constituent of ribosome"/>
    <property type="evidence" value="ECO:0007669"/>
    <property type="project" value="InterPro"/>
</dbReference>
<dbReference type="RefSeq" id="WP_066919309.1">
    <property type="nucleotide sequence ID" value="NZ_CP011971.1"/>
</dbReference>
<protein>
    <recommendedName>
        <fullName evidence="6">Large ribosomal subunit protein uL23</fullName>
    </recommendedName>
</protein>
<dbReference type="PANTHER" id="PTHR11620">
    <property type="entry name" value="60S RIBOSOMAL PROTEIN L23A"/>
    <property type="match status" value="1"/>
</dbReference>
<dbReference type="NCBIfam" id="NF004363">
    <property type="entry name" value="PRK05738.2-4"/>
    <property type="match status" value="1"/>
</dbReference>
<comment type="similarity">
    <text evidence="1 6">Belongs to the universal ribosomal protein uL23 family.</text>
</comment>
<dbReference type="InterPro" id="IPR013025">
    <property type="entry name" value="Ribosomal_uL23-like"/>
</dbReference>
<dbReference type="GO" id="GO:1990904">
    <property type="term" value="C:ribonucleoprotein complex"/>
    <property type="evidence" value="ECO:0007669"/>
    <property type="project" value="UniProtKB-KW"/>
</dbReference>